<gene>
    <name evidence="1" type="ORF">MSG28_007373</name>
</gene>
<keyword evidence="2" id="KW-1185">Reference proteome</keyword>
<sequence>MNDDKQFWLVKKTIAKLVSFESVAILRRSASLQLLATTNLTTSRPHSMKKKTRAGAQRSKGSPTITCEYAASTIRATSPMLAAFFILSIFLSAVKFIFPIMSDDGSTAVEKKGRGRPKANGTQAEAKADTKKRGRPPAATKAKESTKSSDDEQAPVAKRGRGRPKGSKKRAAAPKAKGGSGEGRGRGRPRKDAPPPRKDAASTEEEQDDEDEDEGSDQ</sequence>
<evidence type="ECO:0000313" key="1">
    <source>
        <dbReference type="EMBL" id="KAI8428642.1"/>
    </source>
</evidence>
<name>A0ACC0JXC6_CHOFU</name>
<reference evidence="1 2" key="1">
    <citation type="journal article" date="2022" name="Genome Biol. Evol.">
        <title>The Spruce Budworm Genome: Reconstructing the Evolutionary History of Antifreeze Proteins.</title>
        <authorList>
            <person name="Beliveau C."/>
            <person name="Gagne P."/>
            <person name="Picq S."/>
            <person name="Vernygora O."/>
            <person name="Keeling C.I."/>
            <person name="Pinkney K."/>
            <person name="Doucet D."/>
            <person name="Wen F."/>
            <person name="Johnston J.S."/>
            <person name="Maaroufi H."/>
            <person name="Boyle B."/>
            <person name="Laroche J."/>
            <person name="Dewar K."/>
            <person name="Juretic N."/>
            <person name="Blackburn G."/>
            <person name="Nisole A."/>
            <person name="Brunet B."/>
            <person name="Brandao M."/>
            <person name="Lumley L."/>
            <person name="Duan J."/>
            <person name="Quan G."/>
            <person name="Lucarotti C.J."/>
            <person name="Roe A.D."/>
            <person name="Sperling F.A.H."/>
            <person name="Levesque R.C."/>
            <person name="Cusson M."/>
        </authorList>
    </citation>
    <scope>NUCLEOTIDE SEQUENCE [LARGE SCALE GENOMIC DNA]</scope>
    <source>
        <strain evidence="1">Glfc:IPQL:Cfum</strain>
    </source>
</reference>
<organism evidence="1 2">
    <name type="scientific">Choristoneura fumiferana</name>
    <name type="common">Spruce budworm moth</name>
    <name type="synonym">Archips fumiferana</name>
    <dbReference type="NCBI Taxonomy" id="7141"/>
    <lineage>
        <taxon>Eukaryota</taxon>
        <taxon>Metazoa</taxon>
        <taxon>Ecdysozoa</taxon>
        <taxon>Arthropoda</taxon>
        <taxon>Hexapoda</taxon>
        <taxon>Insecta</taxon>
        <taxon>Pterygota</taxon>
        <taxon>Neoptera</taxon>
        <taxon>Endopterygota</taxon>
        <taxon>Lepidoptera</taxon>
        <taxon>Glossata</taxon>
        <taxon>Ditrysia</taxon>
        <taxon>Tortricoidea</taxon>
        <taxon>Tortricidae</taxon>
        <taxon>Tortricinae</taxon>
        <taxon>Choristoneura</taxon>
    </lineage>
</organism>
<dbReference type="EMBL" id="CM046112">
    <property type="protein sequence ID" value="KAI8428642.1"/>
    <property type="molecule type" value="Genomic_DNA"/>
</dbReference>
<accession>A0ACC0JXC6</accession>
<comment type="caution">
    <text evidence="1">The sequence shown here is derived from an EMBL/GenBank/DDBJ whole genome shotgun (WGS) entry which is preliminary data.</text>
</comment>
<protein>
    <submittedName>
        <fullName evidence="1">Uncharacterized protein</fullName>
    </submittedName>
</protein>
<evidence type="ECO:0000313" key="2">
    <source>
        <dbReference type="Proteomes" id="UP001064048"/>
    </source>
</evidence>
<proteinExistence type="predicted"/>
<dbReference type="Proteomes" id="UP001064048">
    <property type="component" value="Chromosome 12"/>
</dbReference>